<name>A0A2S2P8H0_SCHGA</name>
<organism evidence="2">
    <name type="scientific">Schizaphis graminum</name>
    <name type="common">Green bug aphid</name>
    <dbReference type="NCBI Taxonomy" id="13262"/>
    <lineage>
        <taxon>Eukaryota</taxon>
        <taxon>Metazoa</taxon>
        <taxon>Ecdysozoa</taxon>
        <taxon>Arthropoda</taxon>
        <taxon>Hexapoda</taxon>
        <taxon>Insecta</taxon>
        <taxon>Pterygota</taxon>
        <taxon>Neoptera</taxon>
        <taxon>Paraneoptera</taxon>
        <taxon>Hemiptera</taxon>
        <taxon>Sternorrhyncha</taxon>
        <taxon>Aphidomorpha</taxon>
        <taxon>Aphidoidea</taxon>
        <taxon>Aphididae</taxon>
        <taxon>Aphidini</taxon>
        <taxon>Schizaphis</taxon>
    </lineage>
</organism>
<gene>
    <name evidence="2" type="ORF">g.33889</name>
</gene>
<keyword evidence="1" id="KW-0472">Membrane</keyword>
<protein>
    <submittedName>
        <fullName evidence="2">Uncharacterized protein</fullName>
    </submittedName>
</protein>
<accession>A0A2S2P8H0</accession>
<dbReference type="AlphaFoldDB" id="A0A2S2P8H0"/>
<proteinExistence type="predicted"/>
<dbReference type="EMBL" id="GGMR01013130">
    <property type="protein sequence ID" value="MBY25749.1"/>
    <property type="molecule type" value="Transcribed_RNA"/>
</dbReference>
<sequence>MRGVCLRADIINVIYDSVMGNYLRPPQTPYAQHLRIQYYKDVIFGQREVIISDRVGWYVGHCGLLPQWYTGPSPPVRLIAVVAVHIIIYTRVPFFHSLSLFFTVLFFIPTLFRACSLAHSSRSLTLLIYLFVIIVIIYFYFFVSGATFFFSSVPNTATFLRFSPDHCARK</sequence>
<reference evidence="2" key="1">
    <citation type="submission" date="2018-04" db="EMBL/GenBank/DDBJ databases">
        <title>Transcriptome of Schizaphis graminum biotype I.</title>
        <authorList>
            <person name="Scully E.D."/>
            <person name="Geib S.M."/>
            <person name="Palmer N.A."/>
            <person name="Koch K."/>
            <person name="Bradshaw J."/>
            <person name="Heng-Moss T."/>
            <person name="Sarath G."/>
        </authorList>
    </citation>
    <scope>NUCLEOTIDE SEQUENCE</scope>
</reference>
<evidence type="ECO:0000256" key="1">
    <source>
        <dbReference type="SAM" id="Phobius"/>
    </source>
</evidence>
<keyword evidence="1" id="KW-1133">Transmembrane helix</keyword>
<evidence type="ECO:0000313" key="2">
    <source>
        <dbReference type="EMBL" id="MBY25749.1"/>
    </source>
</evidence>
<feature type="transmembrane region" description="Helical" evidence="1">
    <location>
        <begin position="127"/>
        <end position="150"/>
    </location>
</feature>
<keyword evidence="1" id="KW-0812">Transmembrane</keyword>
<feature type="transmembrane region" description="Helical" evidence="1">
    <location>
        <begin position="98"/>
        <end position="115"/>
    </location>
</feature>